<sequence length="564" mass="63993">MNKSVVKLTPIGGQAENGKSMYCLEIDDQWFIIDAGYRFPEVDKLGVDVIIPNFDYLKENKDKIKAIFITHGHDDVMGALPYLLQEVNVPIYTTDLTADLIDQLLQRYMRHSHVSYKYKIKRVNMNATIKVAGVTVEFFPITHSIPGSVGLAFLTPNGYVVYSSEFIIDFGAPERFRCNIQKMMEIGKKGVLALLCESSYSKNDGYTSPKHKLTDKIESIFEDATGRIIISSYAQNAFRTQEIAQLAKKYNRKICFYGRDKYDNTNTIMRIARHTKRPILDIHPSYIADSKAISDKKNMDKLVVLLSGSPRRIYHDILDIIDGGDEKLKLQESDTFIVASPVLPGTEKIANRAINELYKTDTQIHVLKNKELQSMHASEEDIKVLIQILNPKYFIPIKGEYQHFVAVSDVAKKMSIKDDYIIIVDNGEIITFNDGKLQDYRDSITIEDVMIDGLGIGDVGVKVIDDRNQLQNDGVVIIGMTIDGKTKEIVANTDVQTRGFIYLKDSENIVRAIIEMAEKELEAYKKDDNGDIRDVRQTIKDKANRYIIKETGKRPVILPVIIEL</sequence>
<dbReference type="Gene3D" id="3.10.20.580">
    <property type="match status" value="1"/>
</dbReference>
<dbReference type="CDD" id="cd07714">
    <property type="entry name" value="RNaseJ_MBL-fold"/>
    <property type="match status" value="1"/>
</dbReference>
<keyword evidence="3" id="KW-0479">Metal-binding</keyword>
<evidence type="ECO:0000313" key="10">
    <source>
        <dbReference type="EMBL" id="PST41811.1"/>
    </source>
</evidence>
<accession>A0A2T3G2Z7</accession>
<dbReference type="PANTHER" id="PTHR43694">
    <property type="entry name" value="RIBONUCLEASE J"/>
    <property type="match status" value="1"/>
</dbReference>
<dbReference type="InterPro" id="IPR001279">
    <property type="entry name" value="Metallo-B-lactamas"/>
</dbReference>
<dbReference type="Pfam" id="PF00753">
    <property type="entry name" value="Lactamase_B"/>
    <property type="match status" value="1"/>
</dbReference>
<dbReference type="GO" id="GO:0003723">
    <property type="term" value="F:RNA binding"/>
    <property type="evidence" value="ECO:0007669"/>
    <property type="project" value="UniProtKB-KW"/>
</dbReference>
<keyword evidence="2" id="KW-0540">Nuclease</keyword>
<dbReference type="GO" id="GO:0004527">
    <property type="term" value="F:exonuclease activity"/>
    <property type="evidence" value="ECO:0007669"/>
    <property type="project" value="UniProtKB-KW"/>
</dbReference>
<evidence type="ECO:0000256" key="7">
    <source>
        <dbReference type="ARBA" id="ARBA00022884"/>
    </source>
</evidence>
<dbReference type="SUPFAM" id="SSF56281">
    <property type="entry name" value="Metallo-hydrolase/oxidoreductase"/>
    <property type="match status" value="1"/>
</dbReference>
<evidence type="ECO:0000256" key="3">
    <source>
        <dbReference type="ARBA" id="ARBA00022723"/>
    </source>
</evidence>
<proteinExistence type="predicted"/>
<dbReference type="InterPro" id="IPR004613">
    <property type="entry name" value="RNase_J"/>
</dbReference>
<evidence type="ECO:0000259" key="8">
    <source>
        <dbReference type="SMART" id="SM00849"/>
    </source>
</evidence>
<dbReference type="InterPro" id="IPR011108">
    <property type="entry name" value="RMMBL"/>
</dbReference>
<dbReference type="InterPro" id="IPR042173">
    <property type="entry name" value="RNase_J_2"/>
</dbReference>
<evidence type="ECO:0000256" key="4">
    <source>
        <dbReference type="ARBA" id="ARBA00022801"/>
    </source>
</evidence>
<keyword evidence="4" id="KW-0378">Hydrolase</keyword>
<evidence type="ECO:0000256" key="2">
    <source>
        <dbReference type="ARBA" id="ARBA00022722"/>
    </source>
</evidence>
<evidence type="ECO:0000313" key="11">
    <source>
        <dbReference type="Proteomes" id="UP000241201"/>
    </source>
</evidence>
<reference evidence="9" key="3">
    <citation type="submission" date="2021-10" db="EMBL/GenBank/DDBJ databases">
        <title>Collection of gut derived symbiotic bacterial strains cultured from healthy donors.</title>
        <authorList>
            <person name="Lin H."/>
            <person name="Littmann E."/>
            <person name="Kohout C."/>
            <person name="Pamer E.G."/>
        </authorList>
    </citation>
    <scope>NUCLEOTIDE SEQUENCE</scope>
    <source>
        <strain evidence="9">DFI.4.48</strain>
    </source>
</reference>
<keyword evidence="5" id="KW-0862">Zinc</keyword>
<dbReference type="Pfam" id="PF07521">
    <property type="entry name" value="RMMBL"/>
    <property type="match status" value="1"/>
</dbReference>
<evidence type="ECO:0000256" key="5">
    <source>
        <dbReference type="ARBA" id="ARBA00022833"/>
    </source>
</evidence>
<dbReference type="SMART" id="SM00849">
    <property type="entry name" value="Lactamase_B"/>
    <property type="match status" value="1"/>
</dbReference>
<dbReference type="PANTHER" id="PTHR43694:SF1">
    <property type="entry name" value="RIBONUCLEASE J"/>
    <property type="match status" value="1"/>
</dbReference>
<keyword evidence="7" id="KW-0694">RNA-binding</keyword>
<name>A0A2T3G2Z7_9FIRM</name>
<organism evidence="10 11">
    <name type="scientific">Faecalibacillus faecis</name>
    <dbReference type="NCBI Taxonomy" id="1982628"/>
    <lineage>
        <taxon>Bacteria</taxon>
        <taxon>Bacillati</taxon>
        <taxon>Bacillota</taxon>
        <taxon>Erysipelotrichia</taxon>
        <taxon>Erysipelotrichales</taxon>
        <taxon>Coprobacillaceae</taxon>
        <taxon>Faecalibacillus</taxon>
    </lineage>
</organism>
<gene>
    <name evidence="10" type="ORF">C7U55_03270</name>
    <name evidence="9" type="ORF">LJD69_00100</name>
</gene>
<dbReference type="InterPro" id="IPR041636">
    <property type="entry name" value="RNase_J_C"/>
</dbReference>
<dbReference type="RefSeq" id="WP_106987324.1">
    <property type="nucleotide sequence ID" value="NZ_JADPLM010000011.1"/>
</dbReference>
<dbReference type="NCBIfam" id="TIGR00649">
    <property type="entry name" value="MG423"/>
    <property type="match status" value="1"/>
</dbReference>
<dbReference type="EMBL" id="JAJDKZ010000001">
    <property type="protein sequence ID" value="MCB8608994.1"/>
    <property type="molecule type" value="Genomic_DNA"/>
</dbReference>
<dbReference type="GO" id="GO:0046872">
    <property type="term" value="F:metal ion binding"/>
    <property type="evidence" value="ECO:0007669"/>
    <property type="project" value="UniProtKB-KW"/>
</dbReference>
<dbReference type="AlphaFoldDB" id="A0A2T3G2Z7"/>
<dbReference type="EMBL" id="PYLP01000002">
    <property type="protein sequence ID" value="PST41811.1"/>
    <property type="molecule type" value="Genomic_DNA"/>
</dbReference>
<comment type="caution">
    <text evidence="10">The sequence shown here is derived from an EMBL/GenBank/DDBJ whole genome shotgun (WGS) entry which is preliminary data.</text>
</comment>
<keyword evidence="6" id="KW-0269">Exonuclease</keyword>
<dbReference type="Proteomes" id="UP000241201">
    <property type="component" value="Unassembled WGS sequence"/>
</dbReference>
<dbReference type="GeneID" id="77470125"/>
<dbReference type="Pfam" id="PF22505">
    <property type="entry name" value="RNase_J_b_CASP"/>
    <property type="match status" value="1"/>
</dbReference>
<dbReference type="Proteomes" id="UP001198439">
    <property type="component" value="Unassembled WGS sequence"/>
</dbReference>
<keyword evidence="1" id="KW-0963">Cytoplasm</keyword>
<dbReference type="Gene3D" id="3.40.50.10710">
    <property type="entry name" value="Metallo-hydrolase/oxidoreductase"/>
    <property type="match status" value="1"/>
</dbReference>
<dbReference type="InterPro" id="IPR055132">
    <property type="entry name" value="RNase_J_b_CASP"/>
</dbReference>
<feature type="domain" description="Metallo-beta-lactamase" evidence="8">
    <location>
        <begin position="18"/>
        <end position="211"/>
    </location>
</feature>
<reference evidence="10" key="2">
    <citation type="journal article" date="2019" name="Int. J. Syst. Evol. Microbiol.">
        <title>Faecalibacillus intestinalis gen. nov., sp. nov. and Faecalibacillus faecis sp. nov., isolated from human faeces.</title>
        <authorList>
            <person name="Seo B."/>
            <person name="Jeon K."/>
            <person name="Baek I."/>
            <person name="Lee Y.M."/>
            <person name="Baek K."/>
            <person name="Ko G."/>
        </authorList>
    </citation>
    <scope>NUCLEOTIDE SEQUENCE</scope>
    <source>
        <strain evidence="10">SNUG30370</strain>
    </source>
</reference>
<dbReference type="Pfam" id="PF17770">
    <property type="entry name" value="RNase_J_C"/>
    <property type="match status" value="1"/>
</dbReference>
<protein>
    <submittedName>
        <fullName evidence="10">RNase J family beta-CASP ribonuclease</fullName>
    </submittedName>
    <submittedName>
        <fullName evidence="9">Ribonuclease J</fullName>
    </submittedName>
</protein>
<evidence type="ECO:0000256" key="1">
    <source>
        <dbReference type="ARBA" id="ARBA00022490"/>
    </source>
</evidence>
<reference evidence="11" key="1">
    <citation type="submission" date="2018-03" db="EMBL/GenBank/DDBJ databases">
        <title>Lachnoclostridium SNUG30370 gen.nov., sp.nov., isolated from human faeces.</title>
        <authorList>
            <person name="Seo B."/>
            <person name="Jeon K."/>
            <person name="Ko G."/>
        </authorList>
    </citation>
    <scope>NUCLEOTIDE SEQUENCE [LARGE SCALE GENOMIC DNA]</scope>
    <source>
        <strain evidence="11">SNUG30370</strain>
    </source>
</reference>
<evidence type="ECO:0000256" key="6">
    <source>
        <dbReference type="ARBA" id="ARBA00022839"/>
    </source>
</evidence>
<keyword evidence="11" id="KW-1185">Reference proteome</keyword>
<dbReference type="Gene3D" id="3.60.15.10">
    <property type="entry name" value="Ribonuclease Z/Hydroxyacylglutathione hydrolase-like"/>
    <property type="match status" value="1"/>
</dbReference>
<dbReference type="InterPro" id="IPR036866">
    <property type="entry name" value="RibonucZ/Hydroxyglut_hydro"/>
</dbReference>
<evidence type="ECO:0000313" key="9">
    <source>
        <dbReference type="EMBL" id="MCB8608994.1"/>
    </source>
</evidence>